<gene>
    <name evidence="2" type="ORF">HQN59_05195</name>
</gene>
<dbReference type="AlphaFoldDB" id="A0A7Y6NL04"/>
<name>A0A7Y6NL04_9BURK</name>
<dbReference type="Proteomes" id="UP000529637">
    <property type="component" value="Unassembled WGS sequence"/>
</dbReference>
<accession>A0A7Y6NL04</accession>
<protein>
    <recommendedName>
        <fullName evidence="1">Streptomycin biosynthesis protein StrF domain-containing protein</fullName>
    </recommendedName>
</protein>
<dbReference type="InterPro" id="IPR029044">
    <property type="entry name" value="Nucleotide-diphossugar_trans"/>
</dbReference>
<dbReference type="Pfam" id="PF13712">
    <property type="entry name" value="Glyco_tranf_2_5"/>
    <property type="match status" value="1"/>
</dbReference>
<dbReference type="EMBL" id="JABWMJ010000002">
    <property type="protein sequence ID" value="NUZ05155.1"/>
    <property type="molecule type" value="Genomic_DNA"/>
</dbReference>
<evidence type="ECO:0000313" key="2">
    <source>
        <dbReference type="EMBL" id="NUZ05155.1"/>
    </source>
</evidence>
<dbReference type="SUPFAM" id="SSF53448">
    <property type="entry name" value="Nucleotide-diphospho-sugar transferases"/>
    <property type="match status" value="1"/>
</dbReference>
<organism evidence="2 3">
    <name type="scientific">Piscinibacter koreensis</name>
    <dbReference type="NCBI Taxonomy" id="2742824"/>
    <lineage>
        <taxon>Bacteria</taxon>
        <taxon>Pseudomonadati</taxon>
        <taxon>Pseudomonadota</taxon>
        <taxon>Betaproteobacteria</taxon>
        <taxon>Burkholderiales</taxon>
        <taxon>Sphaerotilaceae</taxon>
        <taxon>Piscinibacter</taxon>
    </lineage>
</organism>
<comment type="caution">
    <text evidence="2">The sequence shown here is derived from an EMBL/GenBank/DDBJ whole genome shotgun (WGS) entry which is preliminary data.</text>
</comment>
<feature type="domain" description="Streptomycin biosynthesis protein StrF" evidence="1">
    <location>
        <begin position="4"/>
        <end position="178"/>
    </location>
</feature>
<dbReference type="InterPro" id="IPR059123">
    <property type="entry name" value="StrF_dom"/>
</dbReference>
<evidence type="ECO:0000313" key="3">
    <source>
        <dbReference type="Proteomes" id="UP000529637"/>
    </source>
</evidence>
<reference evidence="2 3" key="1">
    <citation type="submission" date="2020-06" db="EMBL/GenBank/DDBJ databases">
        <title>Schlegella sp. ID0723 isolated from air conditioner.</title>
        <authorList>
            <person name="Kim D.Y."/>
            <person name="Kim D.-U."/>
        </authorList>
    </citation>
    <scope>NUCLEOTIDE SEQUENCE [LARGE SCALE GENOMIC DNA]</scope>
    <source>
        <strain evidence="2 3">ID0723</strain>
    </source>
</reference>
<keyword evidence="3" id="KW-1185">Reference proteome</keyword>
<proteinExistence type="predicted"/>
<sequence length="228" mass="25728">MLMFAVCVGSDDKFDAYARPSIERVIGPDAQLVASRGNRSIFTAYNAFLDAAAQHDGLEALVLLHEDVEIRDAAFADKIRELMRDPAIGLAGPIGASGVRSLRWWEGTIKGRCEEPRFALHYTHGVHDVDVLDGLMLVLSPWAVRNLRFDEHRFDGFHGYDADICLQARRAGKRVVVFDTDVFHHTKGGYGDEAAWQRADAAFRRKWRSFLRWTSMKLRVRKLLEAAG</sequence>
<dbReference type="Gene3D" id="3.90.550.10">
    <property type="entry name" value="Spore Coat Polysaccharide Biosynthesis Protein SpsA, Chain A"/>
    <property type="match status" value="1"/>
</dbReference>
<evidence type="ECO:0000259" key="1">
    <source>
        <dbReference type="Pfam" id="PF13712"/>
    </source>
</evidence>